<dbReference type="AlphaFoldDB" id="A0A3B0UCY1"/>
<gene>
    <name evidence="2" type="ORF">MNBD_BACTEROID01-1470</name>
</gene>
<proteinExistence type="predicted"/>
<feature type="domain" description="Glutamine amidotransferase" evidence="1">
    <location>
        <begin position="42"/>
        <end position="180"/>
    </location>
</feature>
<dbReference type="InterPro" id="IPR017926">
    <property type="entry name" value="GATASE"/>
</dbReference>
<evidence type="ECO:0000259" key="1">
    <source>
        <dbReference type="Pfam" id="PF00117"/>
    </source>
</evidence>
<name>A0A3B0UCY1_9ZZZZ</name>
<dbReference type="FunFam" id="3.40.50.880:FF:000033">
    <property type="entry name" value="Glutamine amidotransferase class-I"/>
    <property type="match status" value="1"/>
</dbReference>
<dbReference type="GO" id="GO:0005829">
    <property type="term" value="C:cytosol"/>
    <property type="evidence" value="ECO:0007669"/>
    <property type="project" value="TreeGrafter"/>
</dbReference>
<keyword evidence="2" id="KW-0808">Transferase</keyword>
<dbReference type="InterPro" id="IPR029062">
    <property type="entry name" value="Class_I_gatase-like"/>
</dbReference>
<accession>A0A3B0UCY1</accession>
<dbReference type="EMBL" id="UOEP01000214">
    <property type="protein sequence ID" value="VAW24412.1"/>
    <property type="molecule type" value="Genomic_DNA"/>
</dbReference>
<reference evidence="2" key="1">
    <citation type="submission" date="2018-06" db="EMBL/GenBank/DDBJ databases">
        <authorList>
            <person name="Zhirakovskaya E."/>
        </authorList>
    </citation>
    <scope>NUCLEOTIDE SEQUENCE</scope>
</reference>
<dbReference type="GO" id="GO:0016740">
    <property type="term" value="F:transferase activity"/>
    <property type="evidence" value="ECO:0007669"/>
    <property type="project" value="UniProtKB-KW"/>
</dbReference>
<dbReference type="CDD" id="cd01741">
    <property type="entry name" value="GATase1_1"/>
    <property type="match status" value="1"/>
</dbReference>
<dbReference type="SUPFAM" id="SSF52317">
    <property type="entry name" value="Class I glutamine amidotransferase-like"/>
    <property type="match status" value="1"/>
</dbReference>
<keyword evidence="2" id="KW-0315">Glutamine amidotransferase</keyword>
<organism evidence="2">
    <name type="scientific">hydrothermal vent metagenome</name>
    <dbReference type="NCBI Taxonomy" id="652676"/>
    <lineage>
        <taxon>unclassified sequences</taxon>
        <taxon>metagenomes</taxon>
        <taxon>ecological metagenomes</taxon>
    </lineage>
</organism>
<dbReference type="Gene3D" id="3.40.50.880">
    <property type="match status" value="1"/>
</dbReference>
<dbReference type="PROSITE" id="PS51273">
    <property type="entry name" value="GATASE_TYPE_1"/>
    <property type="match status" value="1"/>
</dbReference>
<dbReference type="PANTHER" id="PTHR42695:SF5">
    <property type="entry name" value="GLUTAMINE AMIDOTRANSFERASE YLR126C-RELATED"/>
    <property type="match status" value="1"/>
</dbReference>
<dbReference type="PANTHER" id="PTHR42695">
    <property type="entry name" value="GLUTAMINE AMIDOTRANSFERASE YLR126C-RELATED"/>
    <property type="match status" value="1"/>
</dbReference>
<sequence length="228" mass="25766">MRVHYLIHIPEETPGGISDWAKQNGHSESYTRLYLNEDLPDVTEPDFLVVMGGSMNIYQEEKYPWLKAEKQFIKRVIEQGKKVLGVCLGAQLVTSALGSKVVKNGEVEIGWFPVFKTKEGRDSALLNSISEGQKIMHWHGDTFSIPGGATHLLYSEACENQAFLYGNNVLALQFHLELTTELLRGLVELEELPDGRFVQSPEQIVESEELQDEARKSLFKLLDKFVTV</sequence>
<dbReference type="Pfam" id="PF00117">
    <property type="entry name" value="GATase"/>
    <property type="match status" value="1"/>
</dbReference>
<protein>
    <submittedName>
        <fullName evidence="2">Glutamine amidotransferase, class I</fullName>
    </submittedName>
</protein>
<evidence type="ECO:0000313" key="2">
    <source>
        <dbReference type="EMBL" id="VAW24412.1"/>
    </source>
</evidence>
<dbReference type="InterPro" id="IPR044992">
    <property type="entry name" value="ChyE-like"/>
</dbReference>